<feature type="compositionally biased region" description="Basic and acidic residues" evidence="1">
    <location>
        <begin position="91"/>
        <end position="101"/>
    </location>
</feature>
<gene>
    <name evidence="2" type="ORF">E1267_09080</name>
</gene>
<proteinExistence type="predicted"/>
<accession>A0A4V2XL33</accession>
<organism evidence="2 3">
    <name type="scientific">Nonomuraea longispora</name>
    <dbReference type="NCBI Taxonomy" id="1848320"/>
    <lineage>
        <taxon>Bacteria</taxon>
        <taxon>Bacillati</taxon>
        <taxon>Actinomycetota</taxon>
        <taxon>Actinomycetes</taxon>
        <taxon>Streptosporangiales</taxon>
        <taxon>Streptosporangiaceae</taxon>
        <taxon>Nonomuraea</taxon>
    </lineage>
</organism>
<keyword evidence="3" id="KW-1185">Reference proteome</keyword>
<evidence type="ECO:0000256" key="1">
    <source>
        <dbReference type="SAM" id="MobiDB-lite"/>
    </source>
</evidence>
<dbReference type="Proteomes" id="UP000295157">
    <property type="component" value="Unassembled WGS sequence"/>
</dbReference>
<reference evidence="2 3" key="1">
    <citation type="submission" date="2019-02" db="EMBL/GenBank/DDBJ databases">
        <title>Draft genome sequences of novel Actinobacteria.</title>
        <authorList>
            <person name="Sahin N."/>
            <person name="Ay H."/>
            <person name="Saygin H."/>
        </authorList>
    </citation>
    <scope>NUCLEOTIDE SEQUENCE [LARGE SCALE GENOMIC DNA]</scope>
    <source>
        <strain evidence="2 3">KC201</strain>
    </source>
</reference>
<sequence>MVTHLDTQKLSAITRRASDLGAALGIRTPDPFITSQAEGRGREPALLLNWMTPYGTIRLREAALLYVPAVQQTTATRVSGGKPTRTAGPSRPEERKRRGVRHEALFDRAEMEGLRRRPVVAGCVKWEAA</sequence>
<dbReference type="EMBL" id="SMJZ01000023">
    <property type="protein sequence ID" value="TDC08846.1"/>
    <property type="molecule type" value="Genomic_DNA"/>
</dbReference>
<dbReference type="AlphaFoldDB" id="A0A4V2XL33"/>
<comment type="caution">
    <text evidence="2">The sequence shown here is derived from an EMBL/GenBank/DDBJ whole genome shotgun (WGS) entry which is preliminary data.</text>
</comment>
<protein>
    <submittedName>
        <fullName evidence="2">Uncharacterized protein</fullName>
    </submittedName>
</protein>
<feature type="region of interest" description="Disordered" evidence="1">
    <location>
        <begin position="74"/>
        <end position="101"/>
    </location>
</feature>
<name>A0A4V2XL33_9ACTN</name>
<evidence type="ECO:0000313" key="2">
    <source>
        <dbReference type="EMBL" id="TDC08846.1"/>
    </source>
</evidence>
<evidence type="ECO:0000313" key="3">
    <source>
        <dbReference type="Proteomes" id="UP000295157"/>
    </source>
</evidence>